<evidence type="ECO:0000313" key="8">
    <source>
        <dbReference type="EMBL" id="KAB8360667.1"/>
    </source>
</evidence>
<dbReference type="InterPro" id="IPR042183">
    <property type="entry name" value="MmgE/PrpD_sf_1"/>
</dbReference>
<sequence length="1070" mass="115764">MFTADYTRTHSWRTLLIPGAADAQRSSRRRRCAFAPALFGRLCSLPSALIVPSLILTKSVTKSGSYPDMTPSDPDGVTGKLCTWIHSVDSTDIPAAVLERAKYLLLDGIACALVGANLPWSETAARAFFKAEPAGSCSIFGWADRRLPPLAATVLNSAFVQGFELDDYHSTAPLHSNALLLPTLLAAAESTSADVDQPEPPVFSGADFLRAYVVGCEVGPRVGLALHGADLLSRGWHSGSVQGPSASAAAVSALLHLPPAQVESALGIACTQAGGLMAAQFGSMAKRMQHGFAARNGLLGVLLAREGYTGIERVYEVPYGGFLSCFGQGTEFEPATLPEELIRGLGSVWQIDGVRVKLHAAMAALHSTIDCIENLQRRHPDLFEAARLDDIESIETSHARAMYEHGGWIAPPDQPLTSTAAQMSIQYAAAAQLVDRQVLMEQFGASKLNRPQLRDIMAKVHPHHDKAMDENKQVWRTEVTVRFKNGSEVHEAVDAPKGISPPVSNDDIVDKWRRLVGGVADEKRVEQIEKCVLALDSLKDVRELAELLRPTVKCPIDRRGRASWPTSTLCLILHTSSCGLPVSTPHTLNYSESYNPRGLAPYSRCVPASSGPPQALETHCICICALVDWTTPQAQAQAHDHPRFPSYKPPKPHVMSTSSNTGIGAAPPAKRMKPRKVLLMGKSGAGKSSMRTIVFSNYVARDVRRLGATIDVEHSNIRFLGNLFLNLWDCGGQDGFMDNYLTPAAAGGQRESVFANVAVLIFVFDIESREFVADVANFAAVVGALADCSGTPGTRASRPSPQPKASDKSPASPATTAADTTSSSTVGKEAPKVFVLVHKMDLVPPAQRERLFAERAQHIRARAGPFAARTAFYATSIWDQSLYRAWTAIIHTLIPNADAIELLLQRLAAAIGARELILYERTTCLVVTSATRGAEQANPFGDRCERLSSILKTHKQSLARHTRSQPGSAHFRDFELRTSRFAWFVTRLTENTNLAVVLPPGEQLFNFARAGVAAARARFVELDVGGGGREVKGEGRVVPERFLAGAARDVRSPLEEVKEPIGEPQRQEVA</sequence>
<feature type="domain" description="MmgE/PrpD N-terminal" evidence="6">
    <location>
        <begin position="80"/>
        <end position="333"/>
    </location>
</feature>
<accession>A0A5N6KYV1</accession>
<dbReference type="InterPro" id="IPR036148">
    <property type="entry name" value="MmgE/PrpD_sf"/>
</dbReference>
<keyword evidence="3" id="KW-0547">Nucleotide-binding</keyword>
<dbReference type="Gene3D" id="3.30.1330.120">
    <property type="entry name" value="2-methylcitrate dehydratase PrpD"/>
    <property type="match status" value="1"/>
</dbReference>
<feature type="compositionally biased region" description="Low complexity" evidence="5">
    <location>
        <begin position="808"/>
        <end position="825"/>
    </location>
</feature>
<evidence type="ECO:0000256" key="5">
    <source>
        <dbReference type="SAM" id="MobiDB-lite"/>
    </source>
</evidence>
<dbReference type="Gene3D" id="1.10.4100.10">
    <property type="entry name" value="2-methylcitrate dehydratase PrpD"/>
    <property type="match status" value="1"/>
</dbReference>
<name>A0A5N6KYV1_9ROSI</name>
<dbReference type="SUPFAM" id="SSF103378">
    <property type="entry name" value="2-methylcitrate dehydratase PrpD"/>
    <property type="match status" value="1"/>
</dbReference>
<dbReference type="SUPFAM" id="SSF52540">
    <property type="entry name" value="P-loop containing nucleoside triphosphate hydrolases"/>
    <property type="match status" value="1"/>
</dbReference>
<keyword evidence="9" id="KW-1185">Reference proteome</keyword>
<dbReference type="AlphaFoldDB" id="A0A5N6KYV1"/>
<proteinExistence type="inferred from homology"/>
<dbReference type="Gene3D" id="3.30.450.190">
    <property type="match status" value="1"/>
</dbReference>
<evidence type="ECO:0000256" key="1">
    <source>
        <dbReference type="ARBA" id="ARBA00006174"/>
    </source>
</evidence>
<dbReference type="InterPro" id="IPR042188">
    <property type="entry name" value="MmgE/PrpD_sf_2"/>
</dbReference>
<evidence type="ECO:0000256" key="2">
    <source>
        <dbReference type="ARBA" id="ARBA00007756"/>
    </source>
</evidence>
<gene>
    <name evidence="8" type="ORF">FH972_024404</name>
</gene>
<dbReference type="Pfam" id="PF03972">
    <property type="entry name" value="MmgE_PrpD_N"/>
    <property type="match status" value="1"/>
</dbReference>
<evidence type="ECO:0000256" key="4">
    <source>
        <dbReference type="ARBA" id="ARBA00023134"/>
    </source>
</evidence>
<comment type="similarity">
    <text evidence="2">Belongs to the GTR/RAG GTP-binding protein family.</text>
</comment>
<feature type="domain" description="MmgE/PrpD C-terminal" evidence="7">
    <location>
        <begin position="359"/>
        <end position="535"/>
    </location>
</feature>
<comment type="similarity">
    <text evidence="1">Belongs to the PrpD family.</text>
</comment>
<dbReference type="Pfam" id="PF04670">
    <property type="entry name" value="Gtr1_RagA"/>
    <property type="match status" value="2"/>
</dbReference>
<dbReference type="Gene3D" id="3.40.50.300">
    <property type="entry name" value="P-loop containing nucleotide triphosphate hydrolases"/>
    <property type="match status" value="2"/>
</dbReference>
<dbReference type="Proteomes" id="UP000327013">
    <property type="component" value="Unassembled WGS sequence"/>
</dbReference>
<comment type="caution">
    <text evidence="8">The sequence shown here is derived from an EMBL/GenBank/DDBJ whole genome shotgun (WGS) entry which is preliminary data.</text>
</comment>
<reference evidence="8 9" key="1">
    <citation type="submission" date="2019-06" db="EMBL/GenBank/DDBJ databases">
        <title>A chromosomal-level reference genome of Carpinus fangiana (Coryloideae, Betulaceae).</title>
        <authorList>
            <person name="Yang X."/>
            <person name="Wang Z."/>
            <person name="Zhang L."/>
            <person name="Hao G."/>
            <person name="Liu J."/>
            <person name="Yang Y."/>
        </authorList>
    </citation>
    <scope>NUCLEOTIDE SEQUENCE [LARGE SCALE GENOMIC DNA]</scope>
    <source>
        <strain evidence="8">Cfa_2016G</strain>
        <tissue evidence="8">Leaf</tissue>
    </source>
</reference>
<dbReference type="GO" id="GO:0005525">
    <property type="term" value="F:GTP binding"/>
    <property type="evidence" value="ECO:0007669"/>
    <property type="project" value="UniProtKB-KW"/>
</dbReference>
<dbReference type="PANTHER" id="PTHR16943">
    <property type="entry name" value="2-METHYLCITRATE DEHYDRATASE-RELATED"/>
    <property type="match status" value="1"/>
</dbReference>
<dbReference type="InterPro" id="IPR005656">
    <property type="entry name" value="MmgE_PrpD"/>
</dbReference>
<evidence type="ECO:0000259" key="7">
    <source>
        <dbReference type="Pfam" id="PF19305"/>
    </source>
</evidence>
<feature type="region of interest" description="Disordered" evidence="5">
    <location>
        <begin position="790"/>
        <end position="825"/>
    </location>
</feature>
<dbReference type="InterPro" id="IPR006762">
    <property type="entry name" value="Gtr1_RagA"/>
</dbReference>
<dbReference type="EMBL" id="VIBQ01000017">
    <property type="protein sequence ID" value="KAB8360667.1"/>
    <property type="molecule type" value="Genomic_DNA"/>
</dbReference>
<evidence type="ECO:0000256" key="3">
    <source>
        <dbReference type="ARBA" id="ARBA00022741"/>
    </source>
</evidence>
<dbReference type="InterPro" id="IPR027417">
    <property type="entry name" value="P-loop_NTPase"/>
</dbReference>
<dbReference type="OrthoDB" id="10267976at2759"/>
<organism evidence="8 9">
    <name type="scientific">Carpinus fangiana</name>
    <dbReference type="NCBI Taxonomy" id="176857"/>
    <lineage>
        <taxon>Eukaryota</taxon>
        <taxon>Viridiplantae</taxon>
        <taxon>Streptophyta</taxon>
        <taxon>Embryophyta</taxon>
        <taxon>Tracheophyta</taxon>
        <taxon>Spermatophyta</taxon>
        <taxon>Magnoliopsida</taxon>
        <taxon>eudicotyledons</taxon>
        <taxon>Gunneridae</taxon>
        <taxon>Pentapetalae</taxon>
        <taxon>rosids</taxon>
        <taxon>fabids</taxon>
        <taxon>Fagales</taxon>
        <taxon>Betulaceae</taxon>
        <taxon>Carpinus</taxon>
    </lineage>
</organism>
<dbReference type="InterPro" id="IPR045336">
    <property type="entry name" value="MmgE_PrpD_N"/>
</dbReference>
<feature type="region of interest" description="Disordered" evidence="5">
    <location>
        <begin position="639"/>
        <end position="668"/>
    </location>
</feature>
<dbReference type="PANTHER" id="PTHR16943:SF8">
    <property type="entry name" value="2-METHYLCITRATE DEHYDRATASE"/>
    <property type="match status" value="1"/>
</dbReference>
<dbReference type="GO" id="GO:0016829">
    <property type="term" value="F:lyase activity"/>
    <property type="evidence" value="ECO:0007669"/>
    <property type="project" value="InterPro"/>
</dbReference>
<protein>
    <submittedName>
        <fullName evidence="8">Uncharacterized protein</fullName>
    </submittedName>
</protein>
<evidence type="ECO:0000259" key="6">
    <source>
        <dbReference type="Pfam" id="PF03972"/>
    </source>
</evidence>
<keyword evidence="4" id="KW-0342">GTP-binding</keyword>
<evidence type="ECO:0000313" key="9">
    <source>
        <dbReference type="Proteomes" id="UP000327013"/>
    </source>
</evidence>
<dbReference type="InterPro" id="IPR045337">
    <property type="entry name" value="MmgE_PrpD_C"/>
</dbReference>
<dbReference type="Pfam" id="PF19305">
    <property type="entry name" value="MmgE_PrpD_C"/>
    <property type="match status" value="1"/>
</dbReference>